<evidence type="ECO:0000313" key="1">
    <source>
        <dbReference type="EMBL" id="KAJ7642139.1"/>
    </source>
</evidence>
<dbReference type="AlphaFoldDB" id="A0AAD7FXB3"/>
<name>A0AAD7FXB3_9AGAR</name>
<comment type="caution">
    <text evidence="1">The sequence shown here is derived from an EMBL/GenBank/DDBJ whole genome shotgun (WGS) entry which is preliminary data.</text>
</comment>
<evidence type="ECO:0000313" key="2">
    <source>
        <dbReference type="Proteomes" id="UP001221142"/>
    </source>
</evidence>
<dbReference type="Proteomes" id="UP001221142">
    <property type="component" value="Unassembled WGS sequence"/>
</dbReference>
<organism evidence="1 2">
    <name type="scientific">Roridomyces roridus</name>
    <dbReference type="NCBI Taxonomy" id="1738132"/>
    <lineage>
        <taxon>Eukaryota</taxon>
        <taxon>Fungi</taxon>
        <taxon>Dikarya</taxon>
        <taxon>Basidiomycota</taxon>
        <taxon>Agaricomycotina</taxon>
        <taxon>Agaricomycetes</taxon>
        <taxon>Agaricomycetidae</taxon>
        <taxon>Agaricales</taxon>
        <taxon>Marasmiineae</taxon>
        <taxon>Mycenaceae</taxon>
        <taxon>Roridomyces</taxon>
    </lineage>
</organism>
<proteinExistence type="predicted"/>
<evidence type="ECO:0008006" key="3">
    <source>
        <dbReference type="Google" id="ProtNLM"/>
    </source>
</evidence>
<keyword evidence="2" id="KW-1185">Reference proteome</keyword>
<reference evidence="1" key="1">
    <citation type="submission" date="2023-03" db="EMBL/GenBank/DDBJ databases">
        <title>Massive genome expansion in bonnet fungi (Mycena s.s.) driven by repeated elements and novel gene families across ecological guilds.</title>
        <authorList>
            <consortium name="Lawrence Berkeley National Laboratory"/>
            <person name="Harder C.B."/>
            <person name="Miyauchi S."/>
            <person name="Viragh M."/>
            <person name="Kuo A."/>
            <person name="Thoen E."/>
            <person name="Andreopoulos B."/>
            <person name="Lu D."/>
            <person name="Skrede I."/>
            <person name="Drula E."/>
            <person name="Henrissat B."/>
            <person name="Morin E."/>
            <person name="Kohler A."/>
            <person name="Barry K."/>
            <person name="LaButti K."/>
            <person name="Morin E."/>
            <person name="Salamov A."/>
            <person name="Lipzen A."/>
            <person name="Mereny Z."/>
            <person name="Hegedus B."/>
            <person name="Baldrian P."/>
            <person name="Stursova M."/>
            <person name="Weitz H."/>
            <person name="Taylor A."/>
            <person name="Grigoriev I.V."/>
            <person name="Nagy L.G."/>
            <person name="Martin F."/>
            <person name="Kauserud H."/>
        </authorList>
    </citation>
    <scope>NUCLEOTIDE SEQUENCE</scope>
    <source>
        <strain evidence="1">9284</strain>
    </source>
</reference>
<dbReference type="EMBL" id="JARKIF010000004">
    <property type="protein sequence ID" value="KAJ7642139.1"/>
    <property type="molecule type" value="Genomic_DNA"/>
</dbReference>
<gene>
    <name evidence="1" type="ORF">FB45DRAFT_901890</name>
</gene>
<accession>A0AAD7FXB3</accession>
<sequence length="333" mass="37787">MENCSHLLGATTPLTRSYSTELHFSDGNLILQADQTCFRVYGGFLADRSLVFRDMLSFPQPPDAELMDGVPLVHVPDSAKDLNVFLKAMFLYEFFPPFPARTDFPTVSSILRLSSKYQTEELYKRALVHFSSAFPMDLSEVTRFPSWELDNTLLIPVIVLARDMGIDWVLPYAMYKACSRLNTKQLLRGVSLPKDKSHAHDDQTEETRYQLHPDDALRCVEQTLAFVTAAAADLLEFLWVPEIIPGCTRHAACLANRLSLRRETEAWRSHHHVALLNLVDDHDWSDLAVCHACMGVMHAQYEGALQTFWASLPGRFGLPEWSVLRAMKNEATK</sequence>
<protein>
    <recommendedName>
        <fullName evidence="3">BTB domain-containing protein</fullName>
    </recommendedName>
</protein>